<dbReference type="Proteomes" id="UP000245433">
    <property type="component" value="Unassembled WGS sequence"/>
</dbReference>
<dbReference type="EMBL" id="QEKT01000010">
    <property type="protein sequence ID" value="PVY82815.1"/>
    <property type="molecule type" value="Genomic_DNA"/>
</dbReference>
<gene>
    <name evidence="4" type="ORF">C7384_1107</name>
</gene>
<feature type="region of interest" description="Disordered" evidence="2">
    <location>
        <begin position="235"/>
        <end position="310"/>
    </location>
</feature>
<evidence type="ECO:0000256" key="1">
    <source>
        <dbReference type="ARBA" id="ARBA00022737"/>
    </source>
</evidence>
<evidence type="ECO:0000259" key="3">
    <source>
        <dbReference type="Pfam" id="PF06458"/>
    </source>
</evidence>
<dbReference type="Gene3D" id="3.10.20.320">
    <property type="entry name" value="Putative peptidoglycan bound protein (lpxtg motif)"/>
    <property type="match status" value="1"/>
</dbReference>
<sequence>MTHKRQVTDPNASPVDKLGHPADWAGSDSGGQKNRPYGAFVSTDDNGRITIDDGSKQAAGENRTPKRIPFQYTAPKRWSTETDFSIDFDATTRMLTIRYGDTTKDSGGAARSIFTWTKQLSEADVSQPDGLAISASTGGVSNRQTFKLTSMDYYRAATVNVKYVDEAGNEIAKGDVTYPDGWQKGKTYQTKALDLSPNYKYLGLAPGSLPANGNLDDWGDNGTVTYLYHYITPAESTSTSQSNSSSKSDSISTSASQSESTKSASTSTSGSKSASESTSKSTSTSKSASESDSTKSASTSTSASGSKSAS</sequence>
<dbReference type="AlphaFoldDB" id="A0A2U1D563"/>
<keyword evidence="5" id="KW-1185">Reference proteome</keyword>
<feature type="region of interest" description="Disordered" evidence="2">
    <location>
        <begin position="1"/>
        <end position="63"/>
    </location>
</feature>
<evidence type="ECO:0000313" key="5">
    <source>
        <dbReference type="Proteomes" id="UP000245433"/>
    </source>
</evidence>
<proteinExistence type="predicted"/>
<comment type="caution">
    <text evidence="4">The sequence shown here is derived from an EMBL/GenBank/DDBJ whole genome shotgun (WGS) entry which is preliminary data.</text>
</comment>
<dbReference type="Pfam" id="PF06458">
    <property type="entry name" value="MucBP"/>
    <property type="match status" value="1"/>
</dbReference>
<name>A0A2U1D563_9LACO</name>
<dbReference type="OrthoDB" id="2149791at2"/>
<dbReference type="Gene3D" id="2.60.120.200">
    <property type="match status" value="1"/>
</dbReference>
<protein>
    <submittedName>
        <fullName evidence="4">MucBP-like protein</fullName>
    </submittedName>
</protein>
<keyword evidence="1" id="KW-0677">Repeat</keyword>
<evidence type="ECO:0000256" key="2">
    <source>
        <dbReference type="SAM" id="MobiDB-lite"/>
    </source>
</evidence>
<evidence type="ECO:0000313" key="4">
    <source>
        <dbReference type="EMBL" id="PVY82815.1"/>
    </source>
</evidence>
<feature type="domain" description="MucBP" evidence="3">
    <location>
        <begin position="158"/>
        <end position="228"/>
    </location>
</feature>
<reference evidence="4 5" key="1">
    <citation type="submission" date="2018-04" db="EMBL/GenBank/DDBJ databases">
        <title>Genomic Encyclopedia of Type Strains, Phase IV (KMG-IV): sequencing the most valuable type-strain genomes for metagenomic binning, comparative biology and taxonomic classification.</title>
        <authorList>
            <person name="Goeker M."/>
        </authorList>
    </citation>
    <scope>NUCLEOTIDE SEQUENCE [LARGE SCALE GENOMIC DNA]</scope>
    <source>
        <strain evidence="4 5">DSM 28795</strain>
    </source>
</reference>
<organism evidence="4 5">
    <name type="scientific">Convivina intestini</name>
    <dbReference type="NCBI Taxonomy" id="1505726"/>
    <lineage>
        <taxon>Bacteria</taxon>
        <taxon>Bacillati</taxon>
        <taxon>Bacillota</taxon>
        <taxon>Bacilli</taxon>
        <taxon>Lactobacillales</taxon>
        <taxon>Lactobacillaceae</taxon>
        <taxon>Convivina</taxon>
    </lineage>
</organism>
<dbReference type="InterPro" id="IPR009459">
    <property type="entry name" value="MucBP_dom"/>
</dbReference>
<feature type="compositionally biased region" description="Basic and acidic residues" evidence="2">
    <location>
        <begin position="45"/>
        <end position="55"/>
    </location>
</feature>
<accession>A0A2U1D563</accession>
<dbReference type="RefSeq" id="WP_089940186.1">
    <property type="nucleotide sequence ID" value="NZ_CAKOEX010000010.1"/>
</dbReference>